<dbReference type="EC" id="2.7.11.1" evidence="1"/>
<dbReference type="InterPro" id="IPR011009">
    <property type="entry name" value="Kinase-like_dom_sf"/>
</dbReference>
<protein>
    <recommendedName>
        <fullName evidence="1">non-specific serine/threonine protein kinase</fullName>
        <ecNumber evidence="1">2.7.11.1</ecNumber>
    </recommendedName>
</protein>
<proteinExistence type="predicted"/>
<dbReference type="InterPro" id="IPR008271">
    <property type="entry name" value="Ser/Thr_kinase_AS"/>
</dbReference>
<dbReference type="RefSeq" id="WP_232237742.1">
    <property type="nucleotide sequence ID" value="NZ_CP016076.1"/>
</dbReference>
<evidence type="ECO:0000256" key="3">
    <source>
        <dbReference type="ARBA" id="ARBA00022679"/>
    </source>
</evidence>
<dbReference type="GO" id="GO:0005524">
    <property type="term" value="F:ATP binding"/>
    <property type="evidence" value="ECO:0007669"/>
    <property type="project" value="UniProtKB-UniRule"/>
</dbReference>
<dbReference type="PANTHER" id="PTHR43289">
    <property type="entry name" value="MITOGEN-ACTIVATED PROTEIN KINASE KINASE KINASE 20-RELATED"/>
    <property type="match status" value="1"/>
</dbReference>
<keyword evidence="10" id="KW-1185">Reference proteome</keyword>
<dbReference type="PROSITE" id="PS00107">
    <property type="entry name" value="PROTEIN_KINASE_ATP"/>
    <property type="match status" value="1"/>
</dbReference>
<dbReference type="InterPro" id="IPR000719">
    <property type="entry name" value="Prot_kinase_dom"/>
</dbReference>
<evidence type="ECO:0000313" key="10">
    <source>
        <dbReference type="Proteomes" id="UP000185511"/>
    </source>
</evidence>
<feature type="binding site" evidence="7">
    <location>
        <position position="47"/>
    </location>
    <ligand>
        <name>ATP</name>
        <dbReference type="ChEBI" id="CHEBI:30616"/>
    </ligand>
</feature>
<dbReference type="Gene3D" id="3.30.200.20">
    <property type="entry name" value="Phosphorylase Kinase, domain 1"/>
    <property type="match status" value="1"/>
</dbReference>
<dbReference type="PANTHER" id="PTHR43289:SF6">
    <property type="entry name" value="SERINE_THREONINE-PROTEIN KINASE NEKL-3"/>
    <property type="match status" value="1"/>
</dbReference>
<dbReference type="KEGG" id="acad:UA74_13125"/>
<dbReference type="SUPFAM" id="SSF56112">
    <property type="entry name" value="Protein kinase-like (PK-like)"/>
    <property type="match status" value="1"/>
</dbReference>
<evidence type="ECO:0000256" key="1">
    <source>
        <dbReference type="ARBA" id="ARBA00012513"/>
    </source>
</evidence>
<evidence type="ECO:0000256" key="2">
    <source>
        <dbReference type="ARBA" id="ARBA00022527"/>
    </source>
</evidence>
<keyword evidence="4 7" id="KW-0547">Nucleotide-binding</keyword>
<evidence type="ECO:0000256" key="6">
    <source>
        <dbReference type="ARBA" id="ARBA00022840"/>
    </source>
</evidence>
<dbReference type="Gene3D" id="1.10.510.10">
    <property type="entry name" value="Transferase(Phosphotransferase) domain 1"/>
    <property type="match status" value="1"/>
</dbReference>
<evidence type="ECO:0000259" key="8">
    <source>
        <dbReference type="PROSITE" id="PS50011"/>
    </source>
</evidence>
<organism evidence="9 10">
    <name type="scientific">Actinoalloteichus fjordicus</name>
    <dbReference type="NCBI Taxonomy" id="1612552"/>
    <lineage>
        <taxon>Bacteria</taxon>
        <taxon>Bacillati</taxon>
        <taxon>Actinomycetota</taxon>
        <taxon>Actinomycetes</taxon>
        <taxon>Pseudonocardiales</taxon>
        <taxon>Pseudonocardiaceae</taxon>
        <taxon>Actinoalloteichus</taxon>
    </lineage>
</organism>
<dbReference type="GO" id="GO:0004674">
    <property type="term" value="F:protein serine/threonine kinase activity"/>
    <property type="evidence" value="ECO:0007669"/>
    <property type="project" value="UniProtKB-KW"/>
</dbReference>
<accession>A0AAC9LBF8</accession>
<reference evidence="10" key="1">
    <citation type="submission" date="2016-06" db="EMBL/GenBank/DDBJ databases">
        <title>Complete genome sequence of Actinoalloteichus fjordicus DSM 46855 (=ADI127-17), type strain of the new species Actinoalloteichus fjordicus.</title>
        <authorList>
            <person name="Ruckert C."/>
            <person name="Nouioui I."/>
            <person name="Willmese J."/>
            <person name="van Wezel G."/>
            <person name="Klenk H.-P."/>
            <person name="Kalinowski J."/>
            <person name="Zotchev S.B."/>
        </authorList>
    </citation>
    <scope>NUCLEOTIDE SEQUENCE [LARGE SCALE GENOMIC DNA]</scope>
    <source>
        <strain evidence="10">ADI127-7</strain>
    </source>
</reference>
<dbReference type="Pfam" id="PF00069">
    <property type="entry name" value="Pkinase"/>
    <property type="match status" value="1"/>
</dbReference>
<name>A0AAC9LBF8_9PSEU</name>
<dbReference type="Proteomes" id="UP000185511">
    <property type="component" value="Chromosome"/>
</dbReference>
<dbReference type="CDD" id="cd14014">
    <property type="entry name" value="STKc_PknB_like"/>
    <property type="match status" value="1"/>
</dbReference>
<keyword evidence="5 9" id="KW-0418">Kinase</keyword>
<dbReference type="AlphaFoldDB" id="A0AAC9LBF8"/>
<feature type="domain" description="Protein kinase" evidence="8">
    <location>
        <begin position="18"/>
        <end position="281"/>
    </location>
</feature>
<keyword evidence="6 7" id="KW-0067">ATP-binding</keyword>
<dbReference type="PROSITE" id="PS00108">
    <property type="entry name" value="PROTEIN_KINASE_ST"/>
    <property type="match status" value="1"/>
</dbReference>
<evidence type="ECO:0000256" key="4">
    <source>
        <dbReference type="ARBA" id="ARBA00022741"/>
    </source>
</evidence>
<evidence type="ECO:0000313" key="9">
    <source>
        <dbReference type="EMBL" id="APU14683.1"/>
    </source>
</evidence>
<dbReference type="EMBL" id="CP016076">
    <property type="protein sequence ID" value="APU14683.1"/>
    <property type="molecule type" value="Genomic_DNA"/>
</dbReference>
<dbReference type="PROSITE" id="PS50011">
    <property type="entry name" value="PROTEIN_KINASE_DOM"/>
    <property type="match status" value="1"/>
</dbReference>
<evidence type="ECO:0000256" key="5">
    <source>
        <dbReference type="ARBA" id="ARBA00022777"/>
    </source>
</evidence>
<keyword evidence="2" id="KW-0723">Serine/threonine-protein kinase</keyword>
<evidence type="ECO:0000256" key="7">
    <source>
        <dbReference type="PROSITE-ProRule" id="PRU10141"/>
    </source>
</evidence>
<sequence length="509" mass="53660">MTDQDASIRSERRIAGRYVLVEEIGRGGMGVVWRAEDAVIGRNVAVKELRLPDGVPQQERGVLEERVLREARSAGRLNDPSVVTVFDVVSEGTATYIVMELVEAPTLADVVQAHGPLPAGQVVELGRQLLHALQTAHAAGIVHRDVKPSNIMVLPNGRAKLTDFGIAQAADDPRLTTTGLLVGSATYMAPERISENAATASSDLWALGATLFHAVEGRAPFDRPTTAATLHAILNDVPYLTRCQGPLASVIMGLLITAPHARLTSAQAGGLLDATASRPELSGPAMAGTQQVTSPMGPAAPMGYGPGASGGHPMPGAPVRSKGLRWPAVLGTLLVVALASFGGGFVTHLVTSADQVQDVPEHLGGTVAYGPGGELTGFSLGIEECASGALSGRGFSRESAVPCEEDHDFEVVRRNRPFDLDTGTAYPGQEELTRYMTGLCQLHFSSDRIELPEDEADALTFTVIVPTAAEWSTNTEDITGLDDTNLSYCVLHRADGATIRGSMINTPED</sequence>
<keyword evidence="3" id="KW-0808">Transferase</keyword>
<dbReference type="SMART" id="SM00220">
    <property type="entry name" value="S_TKc"/>
    <property type="match status" value="1"/>
</dbReference>
<dbReference type="InterPro" id="IPR017441">
    <property type="entry name" value="Protein_kinase_ATP_BS"/>
</dbReference>
<gene>
    <name evidence="9" type="ORF">UA74_13125</name>
</gene>